<feature type="compositionally biased region" description="Basic and acidic residues" evidence="1">
    <location>
        <begin position="145"/>
        <end position="161"/>
    </location>
</feature>
<feature type="region of interest" description="Disordered" evidence="1">
    <location>
        <begin position="1"/>
        <end position="52"/>
    </location>
</feature>
<dbReference type="RefSeq" id="XP_024389859.1">
    <property type="nucleotide sequence ID" value="XM_024534091.2"/>
</dbReference>
<reference evidence="3 5" key="2">
    <citation type="journal article" date="2018" name="Plant J.">
        <title>The Physcomitrella patens chromosome-scale assembly reveals moss genome structure and evolution.</title>
        <authorList>
            <person name="Lang D."/>
            <person name="Ullrich K.K."/>
            <person name="Murat F."/>
            <person name="Fuchs J."/>
            <person name="Jenkins J."/>
            <person name="Haas F.B."/>
            <person name="Piednoel M."/>
            <person name="Gundlach H."/>
            <person name="Van Bel M."/>
            <person name="Meyberg R."/>
            <person name="Vives C."/>
            <person name="Morata J."/>
            <person name="Symeonidi A."/>
            <person name="Hiss M."/>
            <person name="Muchero W."/>
            <person name="Kamisugi Y."/>
            <person name="Saleh O."/>
            <person name="Blanc G."/>
            <person name="Decker E.L."/>
            <person name="van Gessel N."/>
            <person name="Grimwood J."/>
            <person name="Hayes R.D."/>
            <person name="Graham S.W."/>
            <person name="Gunter L.E."/>
            <person name="McDaniel S.F."/>
            <person name="Hoernstein S.N.W."/>
            <person name="Larsson A."/>
            <person name="Li F.W."/>
            <person name="Perroud P.F."/>
            <person name="Phillips J."/>
            <person name="Ranjan P."/>
            <person name="Rokshar D.S."/>
            <person name="Rothfels C.J."/>
            <person name="Schneider L."/>
            <person name="Shu S."/>
            <person name="Stevenson D.W."/>
            <person name="Thummler F."/>
            <person name="Tillich M."/>
            <person name="Villarreal Aguilar J.C."/>
            <person name="Widiez T."/>
            <person name="Wong G.K."/>
            <person name="Wymore A."/>
            <person name="Zhang Y."/>
            <person name="Zimmer A.D."/>
            <person name="Quatrano R.S."/>
            <person name="Mayer K.F.X."/>
            <person name="Goodstein D."/>
            <person name="Casacuberta J.M."/>
            <person name="Vandepoele K."/>
            <person name="Reski R."/>
            <person name="Cuming A.C."/>
            <person name="Tuskan G.A."/>
            <person name="Maumus F."/>
            <person name="Salse J."/>
            <person name="Schmutz J."/>
            <person name="Rensing S.A."/>
        </authorList>
    </citation>
    <scope>NUCLEOTIDE SEQUENCE [LARGE SCALE GENOMIC DNA]</scope>
    <source>
        <strain evidence="4 5">cv. Gransden 2004</strain>
    </source>
</reference>
<name>A0A2K1JVF9_PHYPA</name>
<feature type="compositionally biased region" description="Low complexity" evidence="1">
    <location>
        <begin position="103"/>
        <end position="117"/>
    </location>
</feature>
<dbReference type="AlphaFoldDB" id="A0A2K1JVF9"/>
<feature type="compositionally biased region" description="Polar residues" evidence="1">
    <location>
        <begin position="29"/>
        <end position="52"/>
    </location>
</feature>
<gene>
    <name evidence="4" type="primary">LOC112289132</name>
    <name evidence="3" type="ORF">PHYPA_015285</name>
</gene>
<dbReference type="KEGG" id="ppp:112289132"/>
<evidence type="ECO:0000313" key="3">
    <source>
        <dbReference type="EMBL" id="PNR45514.1"/>
    </source>
</evidence>
<evidence type="ECO:0000259" key="2">
    <source>
        <dbReference type="PROSITE" id="PS50191"/>
    </source>
</evidence>
<feature type="compositionally biased region" description="Low complexity" evidence="1">
    <location>
        <begin position="1"/>
        <end position="15"/>
    </location>
</feature>
<dbReference type="Gramene" id="Pp3c11_20220V3.1">
    <property type="protein sequence ID" value="Pp3c11_20220V3.1"/>
    <property type="gene ID" value="Pp3c11_20220"/>
</dbReference>
<dbReference type="EMBL" id="ABEU02000011">
    <property type="protein sequence ID" value="PNR45514.1"/>
    <property type="molecule type" value="Genomic_DNA"/>
</dbReference>
<dbReference type="SMART" id="SM00516">
    <property type="entry name" value="SEC14"/>
    <property type="match status" value="1"/>
</dbReference>
<dbReference type="Gene3D" id="3.40.525.10">
    <property type="entry name" value="CRAL-TRIO lipid binding domain"/>
    <property type="match status" value="1"/>
</dbReference>
<dbReference type="PaxDb" id="3218-PP1S31_400V6.2"/>
<dbReference type="PANTHER" id="PTHR46277">
    <property type="entry name" value="OS03G0850700 PROTEIN"/>
    <property type="match status" value="1"/>
</dbReference>
<dbReference type="Gramene" id="Pp3c11_20220V3.2">
    <property type="protein sequence ID" value="Pp3c11_20220V3.2"/>
    <property type="gene ID" value="Pp3c11_20220"/>
</dbReference>
<dbReference type="SUPFAM" id="SSF52087">
    <property type="entry name" value="CRAL/TRIO domain"/>
    <property type="match status" value="1"/>
</dbReference>
<dbReference type="Pfam" id="PF03765">
    <property type="entry name" value="CRAL_TRIO_N"/>
    <property type="match status" value="1"/>
</dbReference>
<dbReference type="InterPro" id="IPR036273">
    <property type="entry name" value="CRAL/TRIO_N_dom_sf"/>
</dbReference>
<dbReference type="EnsemblPlants" id="Pp3c11_20220V3.2">
    <property type="protein sequence ID" value="Pp3c11_20220V3.2"/>
    <property type="gene ID" value="Pp3c11_20220"/>
</dbReference>
<dbReference type="OMA" id="ERRERNM"/>
<dbReference type="SUPFAM" id="SSF46938">
    <property type="entry name" value="CRAL/TRIO N-terminal domain"/>
    <property type="match status" value="1"/>
</dbReference>
<feature type="compositionally biased region" description="Polar residues" evidence="1">
    <location>
        <begin position="177"/>
        <end position="191"/>
    </location>
</feature>
<sequence>MQGSELGASAAAKGAEAIEHGKVSDTLENESNGTEASSNHAAQGTASVKSQLGKQLSNDEFVDAPIDIESPATGVESFKDCEVVLSKAVSQQEQRSKAECVNEPPASETSAAEASQADNPILSEISESAKDVYEATAAPVIATEGDSKVHESSQGKSDQKTAVKSNQDVAIPKDLTEQSLPASCVAPQNGSYDAVSKSKDEAKPPTVVEDNHDVVGTPVTEEVSEAVVDKKGAGNADELKILEEMRAKIAEMDPESKDTDEATLRRFLRARAWKLSKAVKMFVDHQTWRRSFVPLGYIPKEEIKNELDAEKVFLQGHDKKGRPIVVIMAAKHDANKRKFDEFKRYCVFNFDTTVACLKPGEETFTVILDLKGLGYKNVDVRGWISTFEFLQAYYPERLGMLFIIHVPKVFWGGWKLVYPFIDKVTREKIVFVEDKLIEEKLREEIENDQIPDIYGGGVALVPIQNVALVNQPPRVASSV</sequence>
<dbReference type="Proteomes" id="UP000006727">
    <property type="component" value="Chromosome 11"/>
</dbReference>
<proteinExistence type="predicted"/>
<feature type="compositionally biased region" description="Basic and acidic residues" evidence="1">
    <location>
        <begin position="16"/>
        <end position="25"/>
    </location>
</feature>
<dbReference type="SMART" id="SM01100">
    <property type="entry name" value="CRAL_TRIO_N"/>
    <property type="match status" value="1"/>
</dbReference>
<dbReference type="GeneID" id="112289132"/>
<dbReference type="Pfam" id="PF00650">
    <property type="entry name" value="CRAL_TRIO"/>
    <property type="match status" value="1"/>
</dbReference>
<dbReference type="InterPro" id="IPR011074">
    <property type="entry name" value="CRAL/TRIO_N_dom"/>
</dbReference>
<dbReference type="OrthoDB" id="1434354at2759"/>
<dbReference type="InterPro" id="IPR036865">
    <property type="entry name" value="CRAL-TRIO_dom_sf"/>
</dbReference>
<reference evidence="3 5" key="1">
    <citation type="journal article" date="2008" name="Science">
        <title>The Physcomitrella genome reveals evolutionary insights into the conquest of land by plants.</title>
        <authorList>
            <person name="Rensing S."/>
            <person name="Lang D."/>
            <person name="Zimmer A."/>
            <person name="Terry A."/>
            <person name="Salamov A."/>
            <person name="Shapiro H."/>
            <person name="Nishiyama T."/>
            <person name="Perroud P.-F."/>
            <person name="Lindquist E."/>
            <person name="Kamisugi Y."/>
            <person name="Tanahashi T."/>
            <person name="Sakakibara K."/>
            <person name="Fujita T."/>
            <person name="Oishi K."/>
            <person name="Shin-I T."/>
            <person name="Kuroki Y."/>
            <person name="Toyoda A."/>
            <person name="Suzuki Y."/>
            <person name="Hashimoto A."/>
            <person name="Yamaguchi K."/>
            <person name="Sugano A."/>
            <person name="Kohara Y."/>
            <person name="Fujiyama A."/>
            <person name="Anterola A."/>
            <person name="Aoki S."/>
            <person name="Ashton N."/>
            <person name="Barbazuk W.B."/>
            <person name="Barker E."/>
            <person name="Bennetzen J."/>
            <person name="Bezanilla M."/>
            <person name="Blankenship R."/>
            <person name="Cho S.H."/>
            <person name="Dutcher S."/>
            <person name="Estelle M."/>
            <person name="Fawcett J.A."/>
            <person name="Gundlach H."/>
            <person name="Hanada K."/>
            <person name="Heyl A."/>
            <person name="Hicks K.A."/>
            <person name="Hugh J."/>
            <person name="Lohr M."/>
            <person name="Mayer K."/>
            <person name="Melkozernov A."/>
            <person name="Murata T."/>
            <person name="Nelson D."/>
            <person name="Pils B."/>
            <person name="Prigge M."/>
            <person name="Reiss B."/>
            <person name="Renner T."/>
            <person name="Rombauts S."/>
            <person name="Rushton P."/>
            <person name="Sanderfoot A."/>
            <person name="Schween G."/>
            <person name="Shiu S.-H."/>
            <person name="Stueber K."/>
            <person name="Theodoulou F.L."/>
            <person name="Tu H."/>
            <person name="Van de Peer Y."/>
            <person name="Verrier P.J."/>
            <person name="Waters E."/>
            <person name="Wood A."/>
            <person name="Yang L."/>
            <person name="Cove D."/>
            <person name="Cuming A."/>
            <person name="Hasebe M."/>
            <person name="Lucas S."/>
            <person name="Mishler D.B."/>
            <person name="Reski R."/>
            <person name="Grigoriev I."/>
            <person name="Quatrano R.S."/>
            <person name="Boore J.L."/>
        </authorList>
    </citation>
    <scope>NUCLEOTIDE SEQUENCE [LARGE SCALE GENOMIC DNA]</scope>
    <source>
        <strain evidence="4 5">cv. Gransden 2004</strain>
    </source>
</reference>
<evidence type="ECO:0000313" key="5">
    <source>
        <dbReference type="Proteomes" id="UP000006727"/>
    </source>
</evidence>
<evidence type="ECO:0000313" key="4">
    <source>
        <dbReference type="EnsemblPlants" id="Pp3c11_20220V3.1"/>
    </source>
</evidence>
<organism evidence="3">
    <name type="scientific">Physcomitrium patens</name>
    <name type="common">Spreading-leaved earth moss</name>
    <name type="synonym">Physcomitrella patens</name>
    <dbReference type="NCBI Taxonomy" id="3218"/>
    <lineage>
        <taxon>Eukaryota</taxon>
        <taxon>Viridiplantae</taxon>
        <taxon>Streptophyta</taxon>
        <taxon>Embryophyta</taxon>
        <taxon>Bryophyta</taxon>
        <taxon>Bryophytina</taxon>
        <taxon>Bryopsida</taxon>
        <taxon>Funariidae</taxon>
        <taxon>Funariales</taxon>
        <taxon>Funariaceae</taxon>
        <taxon>Physcomitrium</taxon>
    </lineage>
</organism>
<feature type="compositionally biased region" description="Basic and acidic residues" evidence="1">
    <location>
        <begin position="196"/>
        <end position="212"/>
    </location>
</feature>
<reference evidence="4" key="3">
    <citation type="submission" date="2020-12" db="UniProtKB">
        <authorList>
            <consortium name="EnsemblPlants"/>
        </authorList>
    </citation>
    <scope>IDENTIFICATION</scope>
</reference>
<feature type="region of interest" description="Disordered" evidence="1">
    <location>
        <begin position="142"/>
        <end position="212"/>
    </location>
</feature>
<feature type="domain" description="CRAL-TRIO" evidence="2">
    <location>
        <begin position="300"/>
        <end position="462"/>
    </location>
</feature>
<dbReference type="EnsemblPlants" id="Pp3c11_20220V3.1">
    <property type="protein sequence ID" value="Pp3c11_20220V3.1"/>
    <property type="gene ID" value="Pp3c11_20220"/>
</dbReference>
<evidence type="ECO:0000256" key="1">
    <source>
        <dbReference type="SAM" id="MobiDB-lite"/>
    </source>
</evidence>
<keyword evidence="5" id="KW-1185">Reference proteome</keyword>
<dbReference type="InterPro" id="IPR001251">
    <property type="entry name" value="CRAL-TRIO_dom"/>
</dbReference>
<accession>A0A2K1JVF9</accession>
<dbReference type="CDD" id="cd00170">
    <property type="entry name" value="SEC14"/>
    <property type="match status" value="1"/>
</dbReference>
<feature type="region of interest" description="Disordered" evidence="1">
    <location>
        <begin position="88"/>
        <end position="126"/>
    </location>
</feature>
<dbReference type="PANTHER" id="PTHR46277:SF3">
    <property type="entry name" value="BINDING PROTEIN, PUTATIVE-RELATED"/>
    <property type="match status" value="1"/>
</dbReference>
<protein>
    <recommendedName>
        <fullName evidence="2">CRAL-TRIO domain-containing protein</fullName>
    </recommendedName>
</protein>
<dbReference type="PROSITE" id="PS50191">
    <property type="entry name" value="CRAL_TRIO"/>
    <property type="match status" value="1"/>
</dbReference>